<dbReference type="AlphaFoldDB" id="A0AAD7M9W4"/>
<dbReference type="EMBL" id="JARKIB010000448">
    <property type="protein sequence ID" value="KAJ7707070.1"/>
    <property type="molecule type" value="Genomic_DNA"/>
</dbReference>
<sequence>MADAPSSPSSPAPGQPGSDNSPSTTPPTVEELQQAARARKRKASDPDDDEETTYKWYGRNLARSCGIFTRIHTIVEYGVKLELSDTEGRTPTAEQKRLEASWEIIKNTIPGFADDMIDLGGDVRLRKAACSAVQRGVKGGRGDDCGGLKGKVIEYLLPPPPPGSKEPPAALTPPIPKCGVKAPRGMNHAVTAAALRPLKYPDAPETYIAIINNDEKFPVLSSLLPAFMYPAGHAYNEDDLDDGLCDNHIMRAVAKHVYQGPSSAQEKPGFSRGKAGNAALNGVTALTARDIAYVACQTRFAISSEEGWTGTDGDFSYEEFYWKIVGLLDGEDGKVIVDRFTYDVFGSATAQNSAAATTDTPADEFEILQRQRAAKRQRAEAAAAAAA</sequence>
<dbReference type="Proteomes" id="UP001215598">
    <property type="component" value="Unassembled WGS sequence"/>
</dbReference>
<proteinExistence type="predicted"/>
<evidence type="ECO:0000313" key="2">
    <source>
        <dbReference type="EMBL" id="KAJ7707070.1"/>
    </source>
</evidence>
<evidence type="ECO:0000256" key="1">
    <source>
        <dbReference type="SAM" id="MobiDB-lite"/>
    </source>
</evidence>
<comment type="caution">
    <text evidence="2">The sequence shown here is derived from an EMBL/GenBank/DDBJ whole genome shotgun (WGS) entry which is preliminary data.</text>
</comment>
<name>A0AAD7M9W4_9AGAR</name>
<feature type="region of interest" description="Disordered" evidence="1">
    <location>
        <begin position="1"/>
        <end position="52"/>
    </location>
</feature>
<reference evidence="2" key="1">
    <citation type="submission" date="2023-03" db="EMBL/GenBank/DDBJ databases">
        <title>Massive genome expansion in bonnet fungi (Mycena s.s.) driven by repeated elements and novel gene families across ecological guilds.</title>
        <authorList>
            <consortium name="Lawrence Berkeley National Laboratory"/>
            <person name="Harder C.B."/>
            <person name="Miyauchi S."/>
            <person name="Viragh M."/>
            <person name="Kuo A."/>
            <person name="Thoen E."/>
            <person name="Andreopoulos B."/>
            <person name="Lu D."/>
            <person name="Skrede I."/>
            <person name="Drula E."/>
            <person name="Henrissat B."/>
            <person name="Morin E."/>
            <person name="Kohler A."/>
            <person name="Barry K."/>
            <person name="LaButti K."/>
            <person name="Morin E."/>
            <person name="Salamov A."/>
            <person name="Lipzen A."/>
            <person name="Mereny Z."/>
            <person name="Hegedus B."/>
            <person name="Baldrian P."/>
            <person name="Stursova M."/>
            <person name="Weitz H."/>
            <person name="Taylor A."/>
            <person name="Grigoriev I.V."/>
            <person name="Nagy L.G."/>
            <person name="Martin F."/>
            <person name="Kauserud H."/>
        </authorList>
    </citation>
    <scope>NUCLEOTIDE SEQUENCE</scope>
    <source>
        <strain evidence="2">CBHHK182m</strain>
    </source>
</reference>
<gene>
    <name evidence="2" type="ORF">B0H16DRAFT_1481693</name>
</gene>
<dbReference type="InterPro" id="IPR046521">
    <property type="entry name" value="DUF6698"/>
</dbReference>
<organism evidence="2 3">
    <name type="scientific">Mycena metata</name>
    <dbReference type="NCBI Taxonomy" id="1033252"/>
    <lineage>
        <taxon>Eukaryota</taxon>
        <taxon>Fungi</taxon>
        <taxon>Dikarya</taxon>
        <taxon>Basidiomycota</taxon>
        <taxon>Agaricomycotina</taxon>
        <taxon>Agaricomycetes</taxon>
        <taxon>Agaricomycetidae</taxon>
        <taxon>Agaricales</taxon>
        <taxon>Marasmiineae</taxon>
        <taxon>Mycenaceae</taxon>
        <taxon>Mycena</taxon>
    </lineage>
</organism>
<protein>
    <submittedName>
        <fullName evidence="2">Uncharacterized protein</fullName>
    </submittedName>
</protein>
<keyword evidence="3" id="KW-1185">Reference proteome</keyword>
<dbReference type="Pfam" id="PF20414">
    <property type="entry name" value="DUF6698"/>
    <property type="match status" value="1"/>
</dbReference>
<evidence type="ECO:0000313" key="3">
    <source>
        <dbReference type="Proteomes" id="UP001215598"/>
    </source>
</evidence>
<accession>A0AAD7M9W4</accession>